<evidence type="ECO:0000259" key="2">
    <source>
        <dbReference type="Pfam" id="PF20434"/>
    </source>
</evidence>
<dbReference type="InterPro" id="IPR050300">
    <property type="entry name" value="GDXG_lipolytic_enzyme"/>
</dbReference>
<evidence type="ECO:0000256" key="1">
    <source>
        <dbReference type="ARBA" id="ARBA00022801"/>
    </source>
</evidence>
<dbReference type="AlphaFoldDB" id="A0A3D9B2A6"/>
<dbReference type="InterPro" id="IPR029058">
    <property type="entry name" value="AB_hydrolase_fold"/>
</dbReference>
<organism evidence="3 4">
    <name type="scientific">Chryseobacterium pennipullorum</name>
    <dbReference type="NCBI Taxonomy" id="2258963"/>
    <lineage>
        <taxon>Bacteria</taxon>
        <taxon>Pseudomonadati</taxon>
        <taxon>Bacteroidota</taxon>
        <taxon>Flavobacteriia</taxon>
        <taxon>Flavobacteriales</taxon>
        <taxon>Weeksellaceae</taxon>
        <taxon>Chryseobacterium group</taxon>
        <taxon>Chryseobacterium</taxon>
    </lineage>
</organism>
<dbReference type="PANTHER" id="PTHR48081">
    <property type="entry name" value="AB HYDROLASE SUPERFAMILY PROTEIN C4A8.06C"/>
    <property type="match status" value="1"/>
</dbReference>
<sequence>MQRPYIRSRNIMFYSMKKLILRYHFFVMGCIGFLLQSCNTKFRVWVGPGGQQKIYNLKYGEHKRQKMDVFLPKDYAEDSPIVLIVHGGAWTLGKKEHMIQVQKMLFEHKIPSINMNYRLVSKRKKITYKQQLEDIGLVIEKFNALSEKAELRPDNYILLGESAGAHLALLYGYQHPDQIKKIISLSGPTDFYSPEYLKSFYSKYTSPTFQKVVGKKFDRKNMPEAFKEASPLANITNVPTLLFQGNTDFLVNKRQGMAMDSALTSMNVPHKFIFMEKTGHVPRFFSKRKRDSIIYPNILKWIEK</sequence>
<dbReference type="Pfam" id="PF20434">
    <property type="entry name" value="BD-FAE"/>
    <property type="match status" value="1"/>
</dbReference>
<keyword evidence="1 3" id="KW-0378">Hydrolase</keyword>
<protein>
    <submittedName>
        <fullName evidence="3">Alpha/beta hydrolase</fullName>
    </submittedName>
</protein>
<proteinExistence type="predicted"/>
<name>A0A3D9B2A6_9FLAO</name>
<dbReference type="Proteomes" id="UP000256257">
    <property type="component" value="Unassembled WGS sequence"/>
</dbReference>
<keyword evidence="4" id="KW-1185">Reference proteome</keyword>
<dbReference type="PANTHER" id="PTHR48081:SF13">
    <property type="entry name" value="ALPHA_BETA HYDROLASE"/>
    <property type="match status" value="1"/>
</dbReference>
<evidence type="ECO:0000313" key="4">
    <source>
        <dbReference type="Proteomes" id="UP000256257"/>
    </source>
</evidence>
<dbReference type="Gene3D" id="3.40.50.1820">
    <property type="entry name" value="alpha/beta hydrolase"/>
    <property type="match status" value="1"/>
</dbReference>
<gene>
    <name evidence="3" type="ORF">DRF67_09875</name>
</gene>
<dbReference type="EMBL" id="QNVV01000007">
    <property type="protein sequence ID" value="REC47761.1"/>
    <property type="molecule type" value="Genomic_DNA"/>
</dbReference>
<feature type="domain" description="BD-FAE-like" evidence="2">
    <location>
        <begin position="67"/>
        <end position="263"/>
    </location>
</feature>
<dbReference type="OrthoDB" id="9777975at2"/>
<dbReference type="SUPFAM" id="SSF53474">
    <property type="entry name" value="alpha/beta-Hydrolases"/>
    <property type="match status" value="1"/>
</dbReference>
<accession>A0A3D9B2A6</accession>
<dbReference type="GO" id="GO:0016787">
    <property type="term" value="F:hydrolase activity"/>
    <property type="evidence" value="ECO:0007669"/>
    <property type="project" value="UniProtKB-KW"/>
</dbReference>
<evidence type="ECO:0000313" key="3">
    <source>
        <dbReference type="EMBL" id="REC47761.1"/>
    </source>
</evidence>
<dbReference type="InterPro" id="IPR049492">
    <property type="entry name" value="BD-FAE-like_dom"/>
</dbReference>
<comment type="caution">
    <text evidence="3">The sequence shown here is derived from an EMBL/GenBank/DDBJ whole genome shotgun (WGS) entry which is preliminary data.</text>
</comment>
<reference evidence="3 4" key="1">
    <citation type="submission" date="2018-06" db="EMBL/GenBank/DDBJ databases">
        <title>Novel Chryseobacterium species.</title>
        <authorList>
            <person name="Newman J."/>
            <person name="Hugo C."/>
            <person name="Oosthuizen L."/>
            <person name="Charimba G."/>
        </authorList>
    </citation>
    <scope>NUCLEOTIDE SEQUENCE [LARGE SCALE GENOMIC DNA]</scope>
    <source>
        <strain evidence="3 4">7_F195</strain>
    </source>
</reference>